<dbReference type="AlphaFoldDB" id="A0AAP9M4J2"/>
<dbReference type="GeneID" id="57964907"/>
<evidence type="ECO:0000313" key="1">
    <source>
        <dbReference type="EMBL" id="QIX93915.1"/>
    </source>
</evidence>
<proteinExistence type="predicted"/>
<protein>
    <submittedName>
        <fullName evidence="1">Uncharacterized protein</fullName>
    </submittedName>
</protein>
<dbReference type="Proteomes" id="UP000501069">
    <property type="component" value="Chromosome"/>
</dbReference>
<accession>A0AAP9M4J2</accession>
<evidence type="ECO:0000313" key="2">
    <source>
        <dbReference type="Proteomes" id="UP000501069"/>
    </source>
</evidence>
<organism evidence="1 2">
    <name type="scientific">Enterocloster clostridioformis</name>
    <dbReference type="NCBI Taxonomy" id="1531"/>
    <lineage>
        <taxon>Bacteria</taxon>
        <taxon>Bacillati</taxon>
        <taxon>Bacillota</taxon>
        <taxon>Clostridia</taxon>
        <taxon>Lachnospirales</taxon>
        <taxon>Lachnospiraceae</taxon>
        <taxon>Enterocloster</taxon>
    </lineage>
</organism>
<gene>
    <name evidence="1" type="ORF">FOC47_27265</name>
</gene>
<sequence length="64" mass="7400">MRLFVKGPAQNDYHRQSFNYPAIPAKSEIKPGDTLYSLNADYHVDRVEYSKSDLTVYATKTKIF</sequence>
<dbReference type="EMBL" id="CP050964">
    <property type="protein sequence ID" value="QIX93915.1"/>
    <property type="molecule type" value="Genomic_DNA"/>
</dbReference>
<dbReference type="RefSeq" id="WP_003523611.1">
    <property type="nucleotide sequence ID" value="NZ_CABKQO010000001.1"/>
</dbReference>
<name>A0AAP9M4J2_9FIRM</name>
<reference evidence="1 2" key="1">
    <citation type="submission" date="2019-11" db="EMBL/GenBank/DDBJ databases">
        <title>FDA dAtabase for Regulatory Grade micrObial Sequences (FDA-ARGOS): Supporting development and validation of Infectious Disease Dx tests.</title>
        <authorList>
            <person name="Turner S."/>
            <person name="Byrd R."/>
            <person name="Tallon L."/>
            <person name="Sadzewicz L."/>
            <person name="Vavikolanu K."/>
            <person name="Mehta A."/>
            <person name="Aluvathingal J."/>
            <person name="Nadendla S."/>
            <person name="Myers T."/>
            <person name="Yan Y."/>
            <person name="Sichtig H."/>
        </authorList>
    </citation>
    <scope>NUCLEOTIDE SEQUENCE [LARGE SCALE GENOMIC DNA]</scope>
    <source>
        <strain evidence="1 2">FDAARGOS_739</strain>
    </source>
</reference>